<dbReference type="GO" id="GO:0035591">
    <property type="term" value="F:signaling adaptor activity"/>
    <property type="evidence" value="ECO:0007669"/>
    <property type="project" value="TreeGrafter"/>
</dbReference>
<gene>
    <name evidence="5" type="ORF">POREN0001_0827</name>
</gene>
<dbReference type="PANTHER" id="PTHR47566">
    <property type="match status" value="1"/>
</dbReference>
<dbReference type="STRING" id="553175.POREN0001_0827"/>
<organism evidence="5 6">
    <name type="scientific">Porphyromonas endodontalis (strain ATCC 35406 / DSM 24491 / JCM 8526 / CCUG 16442 / BCRC 14492 / NCTC 13058 / HG 370)</name>
    <name type="common">Bacteroides endodontalis</name>
    <dbReference type="NCBI Taxonomy" id="553175"/>
    <lineage>
        <taxon>Bacteria</taxon>
        <taxon>Pseudomonadati</taxon>
        <taxon>Bacteroidota</taxon>
        <taxon>Bacteroidia</taxon>
        <taxon>Bacteroidales</taxon>
        <taxon>Porphyromonadaceae</taxon>
        <taxon>Porphyromonas</taxon>
    </lineage>
</organism>
<sequence>MSLVVVMMALFSSAFGQPLAQQSKAKIPFLVSLRTKHLLPMGDKDKNVESRRSPLRASEPGVITMEHNKPKGQTVVIATSIPDGQMDGVEFDHSEWDEYHVNETRYYKFTSDKVTFKGLDTYPLTMLSVENCAITKIDLTKCPELAELYINNNPELKELDFSKNTEIKTIGAGFTGLTSVNIANLKNLSVASFAPAALEGIDVTGCEGLRFLLLFGNKIKGEKMTKLMNDLPDRNKDGMEEGWLFITGDNPKYTEGNVCLVSDVKIARKKHWRTKTEDRKDYKGQDYVPSYTEDKITFTTEIPVRKEIHMRIEGVDDADFNVEGAEFWQYHYRRDEYVLTSQTVTITGKVGYLDLTECQISSLNISGNKELEVLICADNPKINSLDLSQHVKLKRVDVSRCPVTELDLKNAKDLEAFVALSTKINKIDVAPSDKLIELQCSNTSLSGVDPSKWKNLENLTLAGCNLSQINLSENKKLEMVQLHANELDKVVFASPMLYSATVFLNKIKGADMTRLMESLPRRYEGANPQAAIVVYGTGLEDEKNECLDTDVKIALDAFWKVYQVDADFKESPYDGIPTANAPKISGENPIAVYPNPTSDFIFISGLTVQEPIQLYGLDGQILLQTRAIEGFARLDVRALPSGAYIVRCGKNAYSVQISHR</sequence>
<comment type="caution">
    <text evidence="5">The sequence shown here is derived from an EMBL/GenBank/DDBJ whole genome shotgun (WGS) entry which is preliminary data.</text>
</comment>
<feature type="signal peptide" evidence="3">
    <location>
        <begin position="1"/>
        <end position="16"/>
    </location>
</feature>
<keyword evidence="2" id="KW-0677">Repeat</keyword>
<evidence type="ECO:0000259" key="4">
    <source>
        <dbReference type="Pfam" id="PF18962"/>
    </source>
</evidence>
<protein>
    <submittedName>
        <fullName evidence="5">Leucine Rich Repeat protein</fullName>
    </submittedName>
</protein>
<feature type="chain" id="PRO_5002926263" evidence="3">
    <location>
        <begin position="17"/>
        <end position="660"/>
    </location>
</feature>
<evidence type="ECO:0000313" key="5">
    <source>
        <dbReference type="EMBL" id="EEN83086.1"/>
    </source>
</evidence>
<keyword evidence="3" id="KW-0732">Signal</keyword>
<keyword evidence="6" id="KW-1185">Reference proteome</keyword>
<evidence type="ECO:0000256" key="1">
    <source>
        <dbReference type="ARBA" id="ARBA00022614"/>
    </source>
</evidence>
<dbReference type="AlphaFoldDB" id="C3J9S6"/>
<dbReference type="Proteomes" id="UP000004295">
    <property type="component" value="Unassembled WGS sequence"/>
</dbReference>
<evidence type="ECO:0000313" key="6">
    <source>
        <dbReference type="Proteomes" id="UP000004295"/>
    </source>
</evidence>
<dbReference type="eggNOG" id="COG4886">
    <property type="taxonomic scope" value="Bacteria"/>
</dbReference>
<accession>C3J9S6</accession>
<dbReference type="EMBL" id="ACNN01000014">
    <property type="protein sequence ID" value="EEN83086.1"/>
    <property type="molecule type" value="Genomic_DNA"/>
</dbReference>
<dbReference type="InterPro" id="IPR026444">
    <property type="entry name" value="Secre_tail"/>
</dbReference>
<proteinExistence type="predicted"/>
<name>C3J9S6_POREA</name>
<keyword evidence="1" id="KW-0433">Leucine-rich repeat</keyword>
<dbReference type="NCBIfam" id="TIGR04183">
    <property type="entry name" value="Por_Secre_tail"/>
    <property type="match status" value="1"/>
</dbReference>
<dbReference type="SUPFAM" id="SSF52058">
    <property type="entry name" value="L domain-like"/>
    <property type="match status" value="2"/>
</dbReference>
<dbReference type="InterPro" id="IPR032675">
    <property type="entry name" value="LRR_dom_sf"/>
</dbReference>
<dbReference type="Pfam" id="PF18962">
    <property type="entry name" value="Por_Secre_tail"/>
    <property type="match status" value="1"/>
</dbReference>
<dbReference type="PANTHER" id="PTHR47566:SF1">
    <property type="entry name" value="PROTEIN NUD1"/>
    <property type="match status" value="1"/>
</dbReference>
<reference evidence="5 6" key="1">
    <citation type="submission" date="2009-04" db="EMBL/GenBank/DDBJ databases">
        <authorList>
            <person name="Sebastian Y."/>
            <person name="Madupu R."/>
            <person name="Durkin A.S."/>
            <person name="Torralba M."/>
            <person name="Methe B."/>
            <person name="Sutton G.G."/>
            <person name="Strausberg R.L."/>
            <person name="Nelson K.E."/>
        </authorList>
    </citation>
    <scope>NUCLEOTIDE SEQUENCE [LARGE SCALE GENOMIC DNA]</scope>
    <source>
        <strain evidence="6">ATCC 35406 / BCRC 14492 / JCM 8526 / NCTC 13058 / HG 370</strain>
    </source>
</reference>
<dbReference type="InterPro" id="IPR052574">
    <property type="entry name" value="CDIRP"/>
</dbReference>
<evidence type="ECO:0000256" key="2">
    <source>
        <dbReference type="ARBA" id="ARBA00022737"/>
    </source>
</evidence>
<evidence type="ECO:0000256" key="3">
    <source>
        <dbReference type="SAM" id="SignalP"/>
    </source>
</evidence>
<feature type="domain" description="Secretion system C-terminal sorting" evidence="4">
    <location>
        <begin position="592"/>
        <end position="653"/>
    </location>
</feature>
<dbReference type="Gene3D" id="3.80.10.10">
    <property type="entry name" value="Ribonuclease Inhibitor"/>
    <property type="match status" value="2"/>
</dbReference>